<evidence type="ECO:0000313" key="1">
    <source>
        <dbReference type="EMBL" id="OGI65688.1"/>
    </source>
</evidence>
<sequence length="185" mass="21547">MGFWSRKKNKLIFFSRKVYNKLSKKINMEPITEYFLSPNEMQRYARHGIVSIPFDIHNHPDAIAINLKHLKETLDSKYATPKYVWFTHRELKIATSKNSPGHNATFLDKTKSLDTIVVAANKYLPRSYPAYMDIIDPPPLCRFDYLKENGAILFPSDWQGWQVDIAVLPVYELISLTKEQSPKQI</sequence>
<protein>
    <submittedName>
        <fullName evidence="1">Uncharacterized protein</fullName>
    </submittedName>
</protein>
<gene>
    <name evidence="1" type="ORF">A2642_04110</name>
</gene>
<dbReference type="AlphaFoldDB" id="A0A1F6V7S1"/>
<comment type="caution">
    <text evidence="1">The sequence shown here is derived from an EMBL/GenBank/DDBJ whole genome shotgun (WGS) entry which is preliminary data.</text>
</comment>
<proteinExistence type="predicted"/>
<name>A0A1F6V7S1_9BACT</name>
<dbReference type="EMBL" id="MFTJ01000022">
    <property type="protein sequence ID" value="OGI65688.1"/>
    <property type="molecule type" value="Genomic_DNA"/>
</dbReference>
<evidence type="ECO:0000313" key="2">
    <source>
        <dbReference type="Proteomes" id="UP000178700"/>
    </source>
</evidence>
<organism evidence="1 2">
    <name type="scientific">Candidatus Nomurabacteria bacterium RIFCSPHIGHO2_01_FULL_39_10</name>
    <dbReference type="NCBI Taxonomy" id="1801733"/>
    <lineage>
        <taxon>Bacteria</taxon>
        <taxon>Candidatus Nomuraibacteriota</taxon>
    </lineage>
</organism>
<reference evidence="1 2" key="1">
    <citation type="journal article" date="2016" name="Nat. Commun.">
        <title>Thousands of microbial genomes shed light on interconnected biogeochemical processes in an aquifer system.</title>
        <authorList>
            <person name="Anantharaman K."/>
            <person name="Brown C.T."/>
            <person name="Hug L.A."/>
            <person name="Sharon I."/>
            <person name="Castelle C.J."/>
            <person name="Probst A.J."/>
            <person name="Thomas B.C."/>
            <person name="Singh A."/>
            <person name="Wilkins M.J."/>
            <person name="Karaoz U."/>
            <person name="Brodie E.L."/>
            <person name="Williams K.H."/>
            <person name="Hubbard S.S."/>
            <person name="Banfield J.F."/>
        </authorList>
    </citation>
    <scope>NUCLEOTIDE SEQUENCE [LARGE SCALE GENOMIC DNA]</scope>
</reference>
<dbReference type="Proteomes" id="UP000178700">
    <property type="component" value="Unassembled WGS sequence"/>
</dbReference>
<accession>A0A1F6V7S1</accession>